<proteinExistence type="predicted"/>
<gene>
    <name evidence="2" type="ORF">GCM10009799_11100</name>
</gene>
<evidence type="ECO:0000313" key="3">
    <source>
        <dbReference type="Proteomes" id="UP001501585"/>
    </source>
</evidence>
<protein>
    <submittedName>
        <fullName evidence="2">Uncharacterized protein</fullName>
    </submittedName>
</protein>
<dbReference type="EMBL" id="BAAAPC010000004">
    <property type="protein sequence ID" value="GAA1987291.1"/>
    <property type="molecule type" value="Genomic_DNA"/>
</dbReference>
<evidence type="ECO:0000313" key="2">
    <source>
        <dbReference type="EMBL" id="GAA1987291.1"/>
    </source>
</evidence>
<evidence type="ECO:0000256" key="1">
    <source>
        <dbReference type="SAM" id="MobiDB-lite"/>
    </source>
</evidence>
<feature type="region of interest" description="Disordered" evidence="1">
    <location>
        <begin position="25"/>
        <end position="105"/>
    </location>
</feature>
<sequence>MPIPAGTWTPAPGSPERASFIVSSIPGVTAPEAPTPTVPPHDSAGAPPLRPPQLWTTDVLTTAGADPAHADPGSAAPSGANPRIRRPDGTAPGRIVSCRPRPRQW</sequence>
<comment type="caution">
    <text evidence="2">The sequence shown here is derived from an EMBL/GenBank/DDBJ whole genome shotgun (WGS) entry which is preliminary data.</text>
</comment>
<reference evidence="2 3" key="1">
    <citation type="journal article" date="2019" name="Int. J. Syst. Evol. Microbiol.">
        <title>The Global Catalogue of Microorganisms (GCM) 10K type strain sequencing project: providing services to taxonomists for standard genome sequencing and annotation.</title>
        <authorList>
            <consortium name="The Broad Institute Genomics Platform"/>
            <consortium name="The Broad Institute Genome Sequencing Center for Infectious Disease"/>
            <person name="Wu L."/>
            <person name="Ma J."/>
        </authorList>
    </citation>
    <scope>NUCLEOTIDE SEQUENCE [LARGE SCALE GENOMIC DNA]</scope>
    <source>
        <strain evidence="2 3">JCM 15313</strain>
    </source>
</reference>
<dbReference type="Proteomes" id="UP001501585">
    <property type="component" value="Unassembled WGS sequence"/>
</dbReference>
<accession>A0ABN2SIE8</accession>
<keyword evidence="3" id="KW-1185">Reference proteome</keyword>
<organism evidence="2 3">
    <name type="scientific">Nocardiopsis rhodophaea</name>
    <dbReference type="NCBI Taxonomy" id="280238"/>
    <lineage>
        <taxon>Bacteria</taxon>
        <taxon>Bacillati</taxon>
        <taxon>Actinomycetota</taxon>
        <taxon>Actinomycetes</taxon>
        <taxon>Streptosporangiales</taxon>
        <taxon>Nocardiopsidaceae</taxon>
        <taxon>Nocardiopsis</taxon>
    </lineage>
</organism>
<name>A0ABN2SIE8_9ACTN</name>